<reference evidence="1 2" key="1">
    <citation type="submission" date="2020-08" db="EMBL/GenBank/DDBJ databases">
        <title>Genomic Encyclopedia of Type Strains, Phase IV (KMG-IV): sequencing the most valuable type-strain genomes for metagenomic binning, comparative biology and taxonomic classification.</title>
        <authorList>
            <person name="Goeker M."/>
        </authorList>
    </citation>
    <scope>NUCLEOTIDE SEQUENCE [LARGE SCALE GENOMIC DNA]</scope>
    <source>
        <strain evidence="1 2">DSM 12252</strain>
    </source>
</reference>
<comment type="caution">
    <text evidence="1">The sequence shown here is derived from an EMBL/GenBank/DDBJ whole genome shotgun (WGS) entry which is preliminary data.</text>
</comment>
<dbReference type="RefSeq" id="WP_184343875.1">
    <property type="nucleotide sequence ID" value="NZ_JACHIG010000015.1"/>
</dbReference>
<dbReference type="EMBL" id="JACHIG010000015">
    <property type="protein sequence ID" value="MBB5035262.1"/>
    <property type="molecule type" value="Genomic_DNA"/>
</dbReference>
<dbReference type="Proteomes" id="UP000590740">
    <property type="component" value="Unassembled WGS sequence"/>
</dbReference>
<dbReference type="AlphaFoldDB" id="A0A7W7YFX3"/>
<evidence type="ECO:0000313" key="2">
    <source>
        <dbReference type="Proteomes" id="UP000590740"/>
    </source>
</evidence>
<keyword evidence="2" id="KW-1185">Reference proteome</keyword>
<accession>A0A7W7YFX3</accession>
<sequence length="45" mass="5049">MTKLTLGQRLRVDGGKESFLENAVANALLGREYRALFLLPKESEI</sequence>
<organism evidence="1 2">
    <name type="scientific">Prosthecobacter vanneervenii</name>
    <dbReference type="NCBI Taxonomy" id="48466"/>
    <lineage>
        <taxon>Bacteria</taxon>
        <taxon>Pseudomonadati</taxon>
        <taxon>Verrucomicrobiota</taxon>
        <taxon>Verrucomicrobiia</taxon>
        <taxon>Verrucomicrobiales</taxon>
        <taxon>Verrucomicrobiaceae</taxon>
        <taxon>Prosthecobacter</taxon>
    </lineage>
</organism>
<gene>
    <name evidence="1" type="ORF">HNQ65_004872</name>
</gene>
<evidence type="ECO:0000313" key="1">
    <source>
        <dbReference type="EMBL" id="MBB5035262.1"/>
    </source>
</evidence>
<proteinExistence type="predicted"/>
<protein>
    <submittedName>
        <fullName evidence="1">Uncharacterized protein</fullName>
    </submittedName>
</protein>
<name>A0A7W7YFX3_9BACT</name>